<gene>
    <name evidence="8" type="ORF">HYE67_006169</name>
</gene>
<evidence type="ECO:0000256" key="6">
    <source>
        <dbReference type="SAM" id="MobiDB-lite"/>
    </source>
</evidence>
<feature type="transmembrane region" description="Helical" evidence="7">
    <location>
        <begin position="221"/>
        <end position="240"/>
    </location>
</feature>
<feature type="transmembrane region" description="Helical" evidence="7">
    <location>
        <begin position="475"/>
        <end position="493"/>
    </location>
</feature>
<evidence type="ECO:0000256" key="5">
    <source>
        <dbReference type="ARBA" id="ARBA00023180"/>
    </source>
</evidence>
<feature type="transmembrane region" description="Helical" evidence="7">
    <location>
        <begin position="290"/>
        <end position="307"/>
    </location>
</feature>
<dbReference type="InterPro" id="IPR011701">
    <property type="entry name" value="MFS"/>
</dbReference>
<feature type="transmembrane region" description="Helical" evidence="7">
    <location>
        <begin position="135"/>
        <end position="152"/>
    </location>
</feature>
<feature type="transmembrane region" description="Helical" evidence="7">
    <location>
        <begin position="252"/>
        <end position="270"/>
    </location>
</feature>
<evidence type="ECO:0008006" key="10">
    <source>
        <dbReference type="Google" id="ProtNLM"/>
    </source>
</evidence>
<dbReference type="GO" id="GO:0022857">
    <property type="term" value="F:transmembrane transporter activity"/>
    <property type="evidence" value="ECO:0007669"/>
    <property type="project" value="InterPro"/>
</dbReference>
<dbReference type="InterPro" id="IPR036259">
    <property type="entry name" value="MFS_trans_sf"/>
</dbReference>
<evidence type="ECO:0000313" key="9">
    <source>
        <dbReference type="Proteomes" id="UP000663297"/>
    </source>
</evidence>
<dbReference type="AlphaFoldDB" id="A0A7S8HWM4"/>
<dbReference type="PANTHER" id="PTHR23501">
    <property type="entry name" value="MAJOR FACILITATOR SUPERFAMILY"/>
    <property type="match status" value="1"/>
</dbReference>
<comment type="subcellular location">
    <subcellularLocation>
        <location evidence="1">Membrane</location>
        <topology evidence="1">Multi-pass membrane protein</topology>
    </subcellularLocation>
</comment>
<dbReference type="GO" id="GO:0005886">
    <property type="term" value="C:plasma membrane"/>
    <property type="evidence" value="ECO:0007669"/>
    <property type="project" value="TreeGrafter"/>
</dbReference>
<dbReference type="Proteomes" id="UP000663297">
    <property type="component" value="Chromosome 3"/>
</dbReference>
<keyword evidence="4 7" id="KW-0472">Membrane</keyword>
<accession>A0A7S8HWM4</accession>
<proteinExistence type="predicted"/>
<dbReference type="Gene3D" id="1.20.1250.20">
    <property type="entry name" value="MFS general substrate transporter like domains"/>
    <property type="match status" value="2"/>
</dbReference>
<keyword evidence="2 7" id="KW-0812">Transmembrane</keyword>
<feature type="transmembrane region" description="Helical" evidence="7">
    <location>
        <begin position="328"/>
        <end position="348"/>
    </location>
</feature>
<evidence type="ECO:0000256" key="7">
    <source>
        <dbReference type="SAM" id="Phobius"/>
    </source>
</evidence>
<sequence>MTVPTSPAQAQGGSEKQIQSEDHIINDFPIKDKEDDSDEGSEIKRDGVKRVEAITKAIHSSLVPYITSSFNQHGLLAITSVFGSIIAGVSKLAIAKIIDIRGRNEGLLLMILIIIVGMIMKACCQNIETYAAGHTFYWVGHVGLSYIIDVVLSDMTTLRNRMIMFGLYMSPRLASTFGSPTIADLFLQAFDLPAKKLGYLPEKSQRSAWESTKHYFVEFDVVGMVLTIAGFSLILTPLNIATRAPNGWKADYIIAMLVVGVVCLVGFAAWEKWYAKVPYVPFKFLKDRTILGACLLSAFLNMSIFAWDTYYNSYLQVVHGLSIATAGYTLNAFSVTSTILAPFIGLFLRWYGRYYWPAVFGIPWCVLGTALLIHFRQPGNDIGSLVMCQVFHGVCGGIWAMCGPLAIMTQAIGFGISGALWTNDLPREMYNALPQDAKNQTAALYGDMKLQMADPIGTPIRDAVIYAYGVVQREMVIAGCAFLPLICVCVLVWRNKPIDKQQTKGNGF</sequence>
<feature type="transmembrane region" description="Helical" evidence="7">
    <location>
        <begin position="106"/>
        <end position="123"/>
    </location>
</feature>
<feature type="transmembrane region" description="Helical" evidence="7">
    <location>
        <begin position="396"/>
        <end position="421"/>
    </location>
</feature>
<keyword evidence="5" id="KW-0325">Glycoprotein</keyword>
<feature type="compositionally biased region" description="Basic and acidic residues" evidence="6">
    <location>
        <begin position="18"/>
        <end position="34"/>
    </location>
</feature>
<evidence type="ECO:0000256" key="3">
    <source>
        <dbReference type="ARBA" id="ARBA00022989"/>
    </source>
</evidence>
<dbReference type="SUPFAM" id="SSF103473">
    <property type="entry name" value="MFS general substrate transporter"/>
    <property type="match status" value="1"/>
</dbReference>
<feature type="region of interest" description="Disordered" evidence="6">
    <location>
        <begin position="1"/>
        <end position="43"/>
    </location>
</feature>
<name>A0A7S8HWM4_FUSCU</name>
<dbReference type="PANTHER" id="PTHR23501:SF107">
    <property type="entry name" value="TRANSPORTER, PUTATIVE (AFU_ORTHOLOGUE AFUA_7G04730)-RELATED"/>
    <property type="match status" value="1"/>
</dbReference>
<keyword evidence="3 7" id="KW-1133">Transmembrane helix</keyword>
<protein>
    <recommendedName>
        <fullName evidence="10">Siderophore iron transporter mirB</fullName>
    </recommendedName>
</protein>
<dbReference type="Pfam" id="PF07690">
    <property type="entry name" value="MFS_1"/>
    <property type="match status" value="1"/>
</dbReference>
<evidence type="ECO:0000313" key="8">
    <source>
        <dbReference type="EMBL" id="QPC63938.1"/>
    </source>
</evidence>
<dbReference type="EMBL" id="CP064749">
    <property type="protein sequence ID" value="QPC63938.1"/>
    <property type="molecule type" value="Genomic_DNA"/>
</dbReference>
<evidence type="ECO:0000256" key="2">
    <source>
        <dbReference type="ARBA" id="ARBA00022692"/>
    </source>
</evidence>
<feature type="compositionally biased region" description="Polar residues" evidence="6">
    <location>
        <begin position="1"/>
        <end position="17"/>
    </location>
</feature>
<evidence type="ECO:0000256" key="4">
    <source>
        <dbReference type="ARBA" id="ARBA00023136"/>
    </source>
</evidence>
<reference evidence="8" key="1">
    <citation type="submission" date="2020-11" db="EMBL/GenBank/DDBJ databases">
        <title>The chromosome-scale genome resource for two endophytic Fusarium species: F. culmorum and F. pseudograminearum.</title>
        <authorList>
            <person name="Yuan Z."/>
        </authorList>
    </citation>
    <scope>NUCLEOTIDE SEQUENCE</scope>
    <source>
        <strain evidence="8">Class2-1B</strain>
    </source>
</reference>
<feature type="transmembrane region" description="Helical" evidence="7">
    <location>
        <begin position="74"/>
        <end position="94"/>
    </location>
</feature>
<feature type="transmembrane region" description="Helical" evidence="7">
    <location>
        <begin position="354"/>
        <end position="375"/>
    </location>
</feature>
<organism evidence="8 9">
    <name type="scientific">Fusarium culmorum</name>
    <dbReference type="NCBI Taxonomy" id="5516"/>
    <lineage>
        <taxon>Eukaryota</taxon>
        <taxon>Fungi</taxon>
        <taxon>Dikarya</taxon>
        <taxon>Ascomycota</taxon>
        <taxon>Pezizomycotina</taxon>
        <taxon>Sordariomycetes</taxon>
        <taxon>Hypocreomycetidae</taxon>
        <taxon>Hypocreales</taxon>
        <taxon>Nectriaceae</taxon>
        <taxon>Fusarium</taxon>
    </lineage>
</organism>
<evidence type="ECO:0000256" key="1">
    <source>
        <dbReference type="ARBA" id="ARBA00004141"/>
    </source>
</evidence>